<dbReference type="Proteomes" id="UP001589575">
    <property type="component" value="Unassembled WGS sequence"/>
</dbReference>
<evidence type="ECO:0000313" key="3">
    <source>
        <dbReference type="EMBL" id="MFB9075351.1"/>
    </source>
</evidence>
<organism evidence="2 4">
    <name type="scientific">Citricoccus parietis</name>
    <dbReference type="NCBI Taxonomy" id="592307"/>
    <lineage>
        <taxon>Bacteria</taxon>
        <taxon>Bacillati</taxon>
        <taxon>Actinomycetota</taxon>
        <taxon>Actinomycetes</taxon>
        <taxon>Micrococcales</taxon>
        <taxon>Micrococcaceae</taxon>
        <taxon>Citricoccus</taxon>
    </lineage>
</organism>
<protein>
    <submittedName>
        <fullName evidence="2">Uncharacterized protein</fullName>
    </submittedName>
</protein>
<accession>A0ABV5G8K0</accession>
<keyword evidence="4" id="KW-1185">Reference proteome</keyword>
<dbReference type="EMBL" id="JBHMFI010000023">
    <property type="protein sequence ID" value="MFB9075351.1"/>
    <property type="molecule type" value="Genomic_DNA"/>
</dbReference>
<name>A0ABV5G8K0_9MICC</name>
<evidence type="ECO:0000313" key="2">
    <source>
        <dbReference type="EMBL" id="MFB9075265.1"/>
    </source>
</evidence>
<dbReference type="EMBL" id="JBHMFI010000023">
    <property type="protein sequence ID" value="MFB9075265.1"/>
    <property type="molecule type" value="Genomic_DNA"/>
</dbReference>
<feature type="region of interest" description="Disordered" evidence="1">
    <location>
        <begin position="1"/>
        <end position="74"/>
    </location>
</feature>
<comment type="caution">
    <text evidence="2">The sequence shown here is derived from an EMBL/GenBank/DDBJ whole genome shotgun (WGS) entry which is preliminary data.</text>
</comment>
<reference evidence="2 4" key="1">
    <citation type="submission" date="2024-09" db="EMBL/GenBank/DDBJ databases">
        <authorList>
            <person name="Sun Q."/>
            <person name="Mori K."/>
        </authorList>
    </citation>
    <scope>NUCLEOTIDE SEQUENCE [LARGE SCALE GENOMIC DNA]</scope>
    <source>
        <strain evidence="2 4">CCM 7609</strain>
    </source>
</reference>
<feature type="compositionally biased region" description="Low complexity" evidence="1">
    <location>
        <begin position="93"/>
        <end position="106"/>
    </location>
</feature>
<gene>
    <name evidence="2" type="ORF">ACFFX0_30470</name>
    <name evidence="3" type="ORF">ACFFX0_30950</name>
</gene>
<sequence>MAPANTRSRPGHLLRADRRPAPVPSRPSIHPARREHPSSPLLGRHTTPDRGHGLGVRHHAAPPGGPGDRLAGVDRDRTCRLFRRPVRRRLQRRPAVPAAARPYRALSDLGKVRPERDAQPSPSA</sequence>
<evidence type="ECO:0000313" key="4">
    <source>
        <dbReference type="Proteomes" id="UP001589575"/>
    </source>
</evidence>
<proteinExistence type="predicted"/>
<feature type="region of interest" description="Disordered" evidence="1">
    <location>
        <begin position="90"/>
        <end position="124"/>
    </location>
</feature>
<evidence type="ECO:0000256" key="1">
    <source>
        <dbReference type="SAM" id="MobiDB-lite"/>
    </source>
</evidence>